<gene>
    <name evidence="1" type="ORF">C475_15263</name>
</gene>
<dbReference type="Proteomes" id="UP000011626">
    <property type="component" value="Unassembled WGS sequence"/>
</dbReference>
<comment type="caution">
    <text evidence="1">The sequence shown here is derived from an EMBL/GenBank/DDBJ whole genome shotgun (WGS) entry which is preliminary data.</text>
</comment>
<accession>M0CML9</accession>
<dbReference type="AlphaFoldDB" id="M0CML9"/>
<name>M0CML9_9EURY</name>
<sequence length="61" mass="7355">MLDLDPKITLVDRFPDAARDVETAVTTFRCYFDFLRRFDFFDDKFAQVFERRLSNLVDSRL</sequence>
<reference evidence="1 2" key="1">
    <citation type="journal article" date="2014" name="PLoS Genet.">
        <title>Phylogenetically driven sequencing of extremely halophilic archaea reveals strategies for static and dynamic osmo-response.</title>
        <authorList>
            <person name="Becker E.A."/>
            <person name="Seitzer P.M."/>
            <person name="Tritt A."/>
            <person name="Larsen D."/>
            <person name="Krusor M."/>
            <person name="Yao A.I."/>
            <person name="Wu D."/>
            <person name="Madern D."/>
            <person name="Eisen J.A."/>
            <person name="Darling A.E."/>
            <person name="Facciotti M.T."/>
        </authorList>
    </citation>
    <scope>NUCLEOTIDE SEQUENCE [LARGE SCALE GENOMIC DNA]</scope>
    <source>
        <strain evidence="1 2">2-9-1</strain>
    </source>
</reference>
<evidence type="ECO:0000313" key="2">
    <source>
        <dbReference type="Proteomes" id="UP000011626"/>
    </source>
</evidence>
<proteinExistence type="predicted"/>
<organism evidence="1 2">
    <name type="scientific">Halosimplex carlsbadense 2-9-1</name>
    <dbReference type="NCBI Taxonomy" id="797114"/>
    <lineage>
        <taxon>Archaea</taxon>
        <taxon>Methanobacteriati</taxon>
        <taxon>Methanobacteriota</taxon>
        <taxon>Stenosarchaea group</taxon>
        <taxon>Halobacteria</taxon>
        <taxon>Halobacteriales</taxon>
        <taxon>Haloarculaceae</taxon>
        <taxon>Halosimplex</taxon>
    </lineage>
</organism>
<keyword evidence="2" id="KW-1185">Reference proteome</keyword>
<dbReference type="EMBL" id="AOIU01000033">
    <property type="protein sequence ID" value="ELZ23642.1"/>
    <property type="molecule type" value="Genomic_DNA"/>
</dbReference>
<evidence type="ECO:0000313" key="1">
    <source>
        <dbReference type="EMBL" id="ELZ23642.1"/>
    </source>
</evidence>
<protein>
    <submittedName>
        <fullName evidence="1">Uncharacterized protein</fullName>
    </submittedName>
</protein>